<comment type="similarity">
    <text evidence="2">Belongs to the 2H phosphoesterase superfamily. YjcG family.</text>
</comment>
<keyword evidence="1 2" id="KW-0378">Hydrolase</keyword>
<dbReference type="GO" id="GO:0016788">
    <property type="term" value="F:hydrolase activity, acting on ester bonds"/>
    <property type="evidence" value="ECO:0007669"/>
    <property type="project" value="UniProtKB-UniRule"/>
</dbReference>
<dbReference type="EMBL" id="CP109872">
    <property type="protein sequence ID" value="UYW67282.1"/>
    <property type="molecule type" value="Genomic_DNA"/>
</dbReference>
<evidence type="ECO:0000313" key="3">
    <source>
        <dbReference type="EMBL" id="KXX89060.1"/>
    </source>
</evidence>
<feature type="active site" description="Proton acceptor" evidence="2">
    <location>
        <position position="115"/>
    </location>
</feature>
<accession>A0A063CME9</accession>
<evidence type="ECO:0000256" key="2">
    <source>
        <dbReference type="HAMAP-Rule" id="MF_01444"/>
    </source>
</evidence>
<sequence>MKLGIVIFPSKMIQDKANGLRKRYDPHYALVPPHITLKTPFETQDEQLESIVNELHTIASKTNPFTLHVGKVGSFAPVNNVIYFKVEKTPELTFLNEEMHSGFFTQEREYAFVPHLTIGQGLSDAEHADVLGRLRMKDFYYEQPIDRFHLLYQLENGTWTVHETFRLGKGNN</sequence>
<dbReference type="EMBL" id="LOMT01000128">
    <property type="protein sequence ID" value="KXX89060.1"/>
    <property type="molecule type" value="Genomic_DNA"/>
</dbReference>
<name>A0A063CME9_BACCE</name>
<protein>
    <recommendedName>
        <fullName evidence="2">Putative phosphoesterase AT274_05335</fullName>
        <ecNumber evidence="2">3.1.-.-</ecNumber>
    </recommendedName>
</protein>
<dbReference type="OMA" id="RELQFPY"/>
<evidence type="ECO:0000313" key="5">
    <source>
        <dbReference type="EMBL" id="UYW67282.1"/>
    </source>
</evidence>
<evidence type="ECO:0000256" key="1">
    <source>
        <dbReference type="ARBA" id="ARBA00022801"/>
    </source>
</evidence>
<dbReference type="Proteomes" id="UP000075591">
    <property type="component" value="Unassembled WGS sequence"/>
</dbReference>
<evidence type="ECO:0000313" key="7">
    <source>
        <dbReference type="Proteomes" id="UP000613452"/>
    </source>
</evidence>
<dbReference type="Gene3D" id="3.90.1140.10">
    <property type="entry name" value="Cyclic phosphodiesterase"/>
    <property type="match status" value="1"/>
</dbReference>
<feature type="short sequence motif" description="HXTX 1" evidence="2">
    <location>
        <begin position="34"/>
        <end position="37"/>
    </location>
</feature>
<dbReference type="NCBIfam" id="NF010223">
    <property type="entry name" value="PRK13679.1"/>
    <property type="match status" value="1"/>
</dbReference>
<gene>
    <name evidence="3" type="ORF">AT274_05335</name>
    <name evidence="4" type="ORF">JCR31_22060</name>
    <name evidence="5" type="ORF">OK229_15965</name>
</gene>
<dbReference type="InterPro" id="IPR050580">
    <property type="entry name" value="2H_phosphoesterase_YjcG-like"/>
</dbReference>
<organism evidence="3 6">
    <name type="scientific">Bacillus cereus</name>
    <dbReference type="NCBI Taxonomy" id="1396"/>
    <lineage>
        <taxon>Bacteria</taxon>
        <taxon>Bacillati</taxon>
        <taxon>Bacillota</taxon>
        <taxon>Bacilli</taxon>
        <taxon>Bacillales</taxon>
        <taxon>Bacillaceae</taxon>
        <taxon>Bacillus</taxon>
        <taxon>Bacillus cereus group</taxon>
    </lineage>
</organism>
<dbReference type="EC" id="3.1.-.-" evidence="2"/>
<dbReference type="GeneID" id="93009804"/>
<proteinExistence type="inferred from homology"/>
<dbReference type="PANTHER" id="PTHR40037:SF1">
    <property type="entry name" value="PHOSPHOESTERASE SAOUHSC_00951-RELATED"/>
    <property type="match status" value="1"/>
</dbReference>
<dbReference type="SUPFAM" id="SSF55144">
    <property type="entry name" value="LigT-like"/>
    <property type="match status" value="1"/>
</dbReference>
<dbReference type="Pfam" id="PF13563">
    <property type="entry name" value="2_5_RNA_ligase2"/>
    <property type="match status" value="1"/>
</dbReference>
<dbReference type="EMBL" id="JAEFBZ010000001">
    <property type="protein sequence ID" value="MBK1610587.1"/>
    <property type="molecule type" value="Genomic_DNA"/>
</dbReference>
<dbReference type="SMR" id="A0A063CME9"/>
<dbReference type="Proteomes" id="UP000613452">
    <property type="component" value="Unassembled WGS sequence"/>
</dbReference>
<dbReference type="InterPro" id="IPR022932">
    <property type="entry name" value="YjcG"/>
</dbReference>
<feature type="active site" description="Proton donor" evidence="2">
    <location>
        <position position="34"/>
    </location>
</feature>
<feature type="short sequence motif" description="HXTX 2" evidence="2">
    <location>
        <begin position="115"/>
        <end position="118"/>
    </location>
</feature>
<reference evidence="4 7" key="2">
    <citation type="submission" date="2020-12" db="EMBL/GenBank/DDBJ databases">
        <title>Genome assembly for a thermostable protease producing Bacillus cereus MAKP1 strain isolated from chicken gut.</title>
        <authorList>
            <person name="Malaviya A."/>
        </authorList>
    </citation>
    <scope>NUCLEOTIDE SEQUENCE [LARGE SCALE GENOMIC DNA]</scope>
    <source>
        <strain evidence="4 7">MAKP1</strain>
    </source>
</reference>
<dbReference type="RefSeq" id="WP_000765876.1">
    <property type="nucleotide sequence ID" value="NZ_AP022857.1"/>
</dbReference>
<dbReference type="PATRIC" id="fig|1396.419.peg.362"/>
<dbReference type="Proteomes" id="UP001163707">
    <property type="component" value="Chromosome"/>
</dbReference>
<dbReference type="AlphaFoldDB" id="A0A063CME9"/>
<evidence type="ECO:0000313" key="6">
    <source>
        <dbReference type="Proteomes" id="UP000075591"/>
    </source>
</evidence>
<reference evidence="3 6" key="1">
    <citation type="submission" date="2015-12" db="EMBL/GenBank/DDBJ databases">
        <title>Bacillus cereus Group isolate.</title>
        <authorList>
            <person name="Kovac J."/>
        </authorList>
    </citation>
    <scope>NUCLEOTIDE SEQUENCE [LARGE SCALE GENOMIC DNA]</scope>
    <source>
        <strain evidence="3 6">FSL W8-0275</strain>
    </source>
</reference>
<evidence type="ECO:0000313" key="4">
    <source>
        <dbReference type="EMBL" id="MBK1610587.1"/>
    </source>
</evidence>
<dbReference type="KEGG" id="bcef:BcrFT9_01051"/>
<dbReference type="InterPro" id="IPR009097">
    <property type="entry name" value="Cyclic_Pdiesterase"/>
</dbReference>
<dbReference type="HAMAP" id="MF_01444">
    <property type="entry name" value="2H_phosphoesterase_YjcG"/>
    <property type="match status" value="1"/>
</dbReference>
<reference evidence="5" key="3">
    <citation type="submission" date="2023-02" db="EMBL/GenBank/DDBJ databases">
        <title>Complete Genome Sequence of Bacillus cereus sensu lato isolate BC38B from pepper closely related to the Bacillus anthracis clade.</title>
        <authorList>
            <person name="Abdelli M."/>
            <person name="Cerar Kisek T."/>
            <person name="Falaise C."/>
            <person name="Cumont A."/>
            <person name="Giraud M."/>
            <person name="Chatoux J."/>
            <person name="Rogee S."/>
            <person name="Dadvisard M."/>
            <person name="Larigauderie G."/>
            <person name="Raynaud F."/>
            <person name="Godic Torkar K."/>
            <person name="Ramisse V."/>
        </authorList>
    </citation>
    <scope>NUCLEOTIDE SEQUENCE</scope>
    <source>
        <strain evidence="5">BC38B</strain>
    </source>
</reference>
<dbReference type="PANTHER" id="PTHR40037">
    <property type="entry name" value="PHOSPHOESTERASE YJCG-RELATED"/>
    <property type="match status" value="1"/>
</dbReference>